<evidence type="ECO:0000313" key="3">
    <source>
        <dbReference type="Proteomes" id="UP000799437"/>
    </source>
</evidence>
<name>A0A6A6W4J7_9PEZI</name>
<proteinExistence type="predicted"/>
<reference evidence="2" key="1">
    <citation type="journal article" date="2020" name="Stud. Mycol.">
        <title>101 Dothideomycetes genomes: a test case for predicting lifestyles and emergence of pathogens.</title>
        <authorList>
            <person name="Haridas S."/>
            <person name="Albert R."/>
            <person name="Binder M."/>
            <person name="Bloem J."/>
            <person name="Labutti K."/>
            <person name="Salamov A."/>
            <person name="Andreopoulos B."/>
            <person name="Baker S."/>
            <person name="Barry K."/>
            <person name="Bills G."/>
            <person name="Bluhm B."/>
            <person name="Cannon C."/>
            <person name="Castanera R."/>
            <person name="Culley D."/>
            <person name="Daum C."/>
            <person name="Ezra D."/>
            <person name="Gonzalez J."/>
            <person name="Henrissat B."/>
            <person name="Kuo A."/>
            <person name="Liang C."/>
            <person name="Lipzen A."/>
            <person name="Lutzoni F."/>
            <person name="Magnuson J."/>
            <person name="Mondo S."/>
            <person name="Nolan M."/>
            <person name="Ohm R."/>
            <person name="Pangilinan J."/>
            <person name="Park H.-J."/>
            <person name="Ramirez L."/>
            <person name="Alfaro M."/>
            <person name="Sun H."/>
            <person name="Tritt A."/>
            <person name="Yoshinaga Y."/>
            <person name="Zwiers L.-H."/>
            <person name="Turgeon B."/>
            <person name="Goodwin S."/>
            <person name="Spatafora J."/>
            <person name="Crous P."/>
            <person name="Grigoriev I."/>
        </authorList>
    </citation>
    <scope>NUCLEOTIDE SEQUENCE</scope>
    <source>
        <strain evidence="2">CBS 121739</strain>
    </source>
</reference>
<protein>
    <submittedName>
        <fullName evidence="2">Uncharacterized protein</fullName>
    </submittedName>
</protein>
<evidence type="ECO:0000313" key="2">
    <source>
        <dbReference type="EMBL" id="KAF2756487.1"/>
    </source>
</evidence>
<dbReference type="Proteomes" id="UP000799437">
    <property type="component" value="Unassembled WGS sequence"/>
</dbReference>
<dbReference type="AlphaFoldDB" id="A0A6A6W4J7"/>
<keyword evidence="3" id="KW-1185">Reference proteome</keyword>
<accession>A0A6A6W4J7</accession>
<organism evidence="2 3">
    <name type="scientific">Pseudovirgaria hyperparasitica</name>
    <dbReference type="NCBI Taxonomy" id="470096"/>
    <lineage>
        <taxon>Eukaryota</taxon>
        <taxon>Fungi</taxon>
        <taxon>Dikarya</taxon>
        <taxon>Ascomycota</taxon>
        <taxon>Pezizomycotina</taxon>
        <taxon>Dothideomycetes</taxon>
        <taxon>Dothideomycetes incertae sedis</taxon>
        <taxon>Acrospermales</taxon>
        <taxon>Acrospermaceae</taxon>
        <taxon>Pseudovirgaria</taxon>
    </lineage>
</organism>
<gene>
    <name evidence="2" type="ORF">EJ05DRAFT_477624</name>
</gene>
<feature type="compositionally biased region" description="Low complexity" evidence="1">
    <location>
        <begin position="107"/>
        <end position="133"/>
    </location>
</feature>
<dbReference type="RefSeq" id="XP_033598938.1">
    <property type="nucleotide sequence ID" value="XM_033744282.1"/>
</dbReference>
<sequence>MALFGASATAQHIAQSDLPDPCLGACGGTLGLIRSCDAQHSDGNSQDWRDCVCTYTNANNELPACGACIDYYHDHGYGDDSDRNDHGEDNPVNVMRRNCSFGEASFSPDGGATTPTGGSPTATSAGESGSSPTQTGAADVLRVQMAGLGAVVLLGVAAVL</sequence>
<feature type="region of interest" description="Disordered" evidence="1">
    <location>
        <begin position="104"/>
        <end position="135"/>
    </location>
</feature>
<evidence type="ECO:0000256" key="1">
    <source>
        <dbReference type="SAM" id="MobiDB-lite"/>
    </source>
</evidence>
<dbReference type="EMBL" id="ML996575">
    <property type="protein sequence ID" value="KAF2756487.1"/>
    <property type="molecule type" value="Genomic_DNA"/>
</dbReference>
<dbReference type="GeneID" id="54485336"/>